<comment type="similarity">
    <text evidence="1">Belongs to the LOR family.</text>
</comment>
<sequence length="180" mass="20760">MVLLYMKQEYVSSHEKILVKNERGKDIYLISGEWGRVGDKLSLYSIDGTLLVEVKQTVLSLFPKFDIYIQGKKAGSITKHRNLRNVYFKVTPLDWMVTGDFYNHDYTVRCKGQLIMQMTKAYTSFGDYYTLLIPEAQNAPICLCLALIVDNLTLTRLPDTARKRVIRAIQPIYSIRKALI</sequence>
<reference evidence="3" key="1">
    <citation type="submission" date="2016-11" db="EMBL/GenBank/DDBJ databases">
        <authorList>
            <person name="Varghese N."/>
            <person name="Submissions S."/>
        </authorList>
    </citation>
    <scope>NUCLEOTIDE SEQUENCE [LARGE SCALE GENOMIC DNA]</scope>
    <source>
        <strain evidence="3">313</strain>
    </source>
</reference>
<dbReference type="InterPro" id="IPR025659">
    <property type="entry name" value="Tubby-like_C"/>
</dbReference>
<gene>
    <name evidence="2" type="ORF">SAMN05878443_2199</name>
</gene>
<name>A0A1N6HZL9_9LACT</name>
<evidence type="ECO:0000313" key="2">
    <source>
        <dbReference type="EMBL" id="SIO25226.1"/>
    </source>
</evidence>
<dbReference type="EMBL" id="FSRN01000001">
    <property type="protein sequence ID" value="SIO25226.1"/>
    <property type="molecule type" value="Genomic_DNA"/>
</dbReference>
<proteinExistence type="inferred from homology"/>
<protein>
    <submittedName>
        <fullName evidence="2">Uncharacterized protein YxjI</fullName>
    </submittedName>
</protein>
<dbReference type="SUPFAM" id="SSF54518">
    <property type="entry name" value="Tubby C-terminal domain-like"/>
    <property type="match status" value="1"/>
</dbReference>
<dbReference type="eggNOG" id="COG4894">
    <property type="taxonomic scope" value="Bacteria"/>
</dbReference>
<dbReference type="InterPro" id="IPR007612">
    <property type="entry name" value="LOR"/>
</dbReference>
<dbReference type="STRING" id="28230.SAMN05878443_2199"/>
<dbReference type="Pfam" id="PF04525">
    <property type="entry name" value="LOR"/>
    <property type="match status" value="1"/>
</dbReference>
<dbReference type="Proteomes" id="UP000184758">
    <property type="component" value="Unassembled WGS sequence"/>
</dbReference>
<evidence type="ECO:0000313" key="3">
    <source>
        <dbReference type="Proteomes" id="UP000184758"/>
    </source>
</evidence>
<dbReference type="Gene3D" id="2.40.160.200">
    <property type="entry name" value="LURP1-related"/>
    <property type="match status" value="1"/>
</dbReference>
<organism evidence="2 3">
    <name type="scientific">Carnobacterium alterfunditum</name>
    <dbReference type="NCBI Taxonomy" id="28230"/>
    <lineage>
        <taxon>Bacteria</taxon>
        <taxon>Bacillati</taxon>
        <taxon>Bacillota</taxon>
        <taxon>Bacilli</taxon>
        <taxon>Lactobacillales</taxon>
        <taxon>Carnobacteriaceae</taxon>
        <taxon>Carnobacterium</taxon>
    </lineage>
</organism>
<dbReference type="InterPro" id="IPR038595">
    <property type="entry name" value="LOR_sf"/>
</dbReference>
<evidence type="ECO:0000256" key="1">
    <source>
        <dbReference type="ARBA" id="ARBA00005437"/>
    </source>
</evidence>
<dbReference type="AlphaFoldDB" id="A0A1N6HZL9"/>
<keyword evidence="3" id="KW-1185">Reference proteome</keyword>
<accession>A0A1N6HZL9</accession>
<dbReference type="RefSeq" id="WP_034546091.1">
    <property type="nucleotide sequence ID" value="NZ_FSRN01000001.1"/>
</dbReference>
<dbReference type="OrthoDB" id="2248181at2"/>